<dbReference type="UniPathway" id="UPA00282"/>
<evidence type="ECO:0000256" key="7">
    <source>
        <dbReference type="ARBA" id="ARBA00022798"/>
    </source>
</evidence>
<evidence type="ECO:0000256" key="1">
    <source>
        <dbReference type="ARBA" id="ARBA00004771"/>
    </source>
</evidence>
<dbReference type="SUPFAM" id="SSF52777">
    <property type="entry name" value="CoA-dependent acyltransferases"/>
    <property type="match status" value="1"/>
</dbReference>
<name>A0A1Q4HEQ3_9MYCO</name>
<evidence type="ECO:0000313" key="18">
    <source>
        <dbReference type="Proteomes" id="UP000220340"/>
    </source>
</evidence>
<evidence type="ECO:0000256" key="8">
    <source>
        <dbReference type="ARBA" id="ARBA00023098"/>
    </source>
</evidence>
<dbReference type="Gene3D" id="3.30.559.10">
    <property type="entry name" value="Chloramphenicol acetyltransferase-like domain"/>
    <property type="match status" value="1"/>
</dbReference>
<dbReference type="InterPro" id="IPR014292">
    <property type="entry name" value="Acyl_transf_WS/DGAT"/>
</dbReference>
<dbReference type="PANTHER" id="PTHR31650:SF1">
    <property type="entry name" value="WAX ESTER SYNTHASE_DIACYLGLYCEROL ACYLTRANSFERASE 4-RELATED"/>
    <property type="match status" value="1"/>
</dbReference>
<evidence type="ECO:0000256" key="6">
    <source>
        <dbReference type="ARBA" id="ARBA00022679"/>
    </source>
</evidence>
<dbReference type="AlphaFoldDB" id="A0A1Q4HEQ3"/>
<sequence length="476" mass="51248">MDRLNTFDAGFLDAEDADPHVSLAVGAVSILDGPLPDRDALATLIGDRIAAVPRLRQVVRRQPFDLSAPEWVEDPALDMAHHIRRAALPHPGDDAALFRFTAEAMESRLDRERPLWQCWIIEGLAADRWALLMKVHHCIADGIAAMHLLAGLGDGGEGQTYVGAIRAAHAPPHRPRTLPTLTADPRTLVRGVVNSVSALTYSTAVTVGGTVQILDSLLRPGPKSAFNGPVSTMRRYSAAQVPLADVASVCQAFDVTLNDVALSAITDSFRAALQRRGEVPRRTSLRTLVPVSVRPGAAMGELDNRISVMLPHLPVDESDPLEQLRTVHRRMARVKSGGQRQAGGMAVAALKLVPFALTSRVVRLLTSLPQRGVVTLATNVPGPRHHLQVMGREVVRMLPIPPVALRMRAAVAILSYGDDLVFGVTADFDAFPDVDDLADGIAGAITRLATVARHPEPRKEHHDPSPGAQENSCRSG</sequence>
<feature type="compositionally biased region" description="Basic and acidic residues" evidence="12">
    <location>
        <begin position="453"/>
        <end position="464"/>
    </location>
</feature>
<feature type="domain" description="O-acyltransferase WSD1 C-terminal" evidence="14">
    <location>
        <begin position="304"/>
        <end position="448"/>
    </location>
</feature>
<dbReference type="InterPro" id="IPR023213">
    <property type="entry name" value="CAT-like_dom_sf"/>
</dbReference>
<dbReference type="GO" id="GO:0071731">
    <property type="term" value="P:response to nitric oxide"/>
    <property type="evidence" value="ECO:0007669"/>
    <property type="project" value="TreeGrafter"/>
</dbReference>
<dbReference type="GO" id="GO:0006071">
    <property type="term" value="P:glycerol metabolic process"/>
    <property type="evidence" value="ECO:0007669"/>
    <property type="project" value="UniProtKB-KW"/>
</dbReference>
<proteinExistence type="inferred from homology"/>
<feature type="domain" description="O-acyltransferase WSD1-like N-terminal" evidence="13">
    <location>
        <begin position="4"/>
        <end position="261"/>
    </location>
</feature>
<evidence type="ECO:0000313" key="15">
    <source>
        <dbReference type="EMBL" id="OPE55340.1"/>
    </source>
</evidence>
<dbReference type="Proteomes" id="UP000191039">
    <property type="component" value="Unassembled WGS sequence"/>
</dbReference>
<evidence type="ECO:0000256" key="9">
    <source>
        <dbReference type="ARBA" id="ARBA00023315"/>
    </source>
</evidence>
<dbReference type="InterPro" id="IPR045034">
    <property type="entry name" value="O-acyltransferase_WSD1-like"/>
</dbReference>
<dbReference type="EMBL" id="MIJD01000036">
    <property type="protein sequence ID" value="OPE55340.1"/>
    <property type="molecule type" value="Genomic_DNA"/>
</dbReference>
<keyword evidence="18" id="KW-1185">Reference proteome</keyword>
<keyword evidence="7 11" id="KW-0319">Glycerol metabolism</keyword>
<dbReference type="NCBIfam" id="TIGR02946">
    <property type="entry name" value="acyl_WS_DGAT"/>
    <property type="match status" value="1"/>
</dbReference>
<dbReference type="Pfam" id="PF06974">
    <property type="entry name" value="WS_DGAT_C"/>
    <property type="match status" value="1"/>
</dbReference>
<feature type="region of interest" description="Disordered" evidence="12">
    <location>
        <begin position="452"/>
        <end position="476"/>
    </location>
</feature>
<comment type="catalytic activity">
    <reaction evidence="10 11">
        <text>an acyl-CoA + a 1,2-diacyl-sn-glycerol = a triacyl-sn-glycerol + CoA</text>
        <dbReference type="Rhea" id="RHEA:10868"/>
        <dbReference type="ChEBI" id="CHEBI:17815"/>
        <dbReference type="ChEBI" id="CHEBI:57287"/>
        <dbReference type="ChEBI" id="CHEBI:58342"/>
        <dbReference type="ChEBI" id="CHEBI:64615"/>
        <dbReference type="EC" id="2.3.1.20"/>
    </reaction>
</comment>
<dbReference type="Pfam" id="PF03007">
    <property type="entry name" value="WS_DGAT_cat"/>
    <property type="match status" value="1"/>
</dbReference>
<dbReference type="STRING" id="1801.BRW64_11535"/>
<protein>
    <recommendedName>
        <fullName evidence="4 11">Diacylglycerol O-acyltransferase</fullName>
        <ecNumber evidence="4 11">2.3.1.20</ecNumber>
    </recommendedName>
</protein>
<dbReference type="OrthoDB" id="9810950at2"/>
<keyword evidence="5 11" id="KW-0444">Lipid biosynthesis</keyword>
<evidence type="ECO:0000259" key="14">
    <source>
        <dbReference type="Pfam" id="PF06974"/>
    </source>
</evidence>
<keyword evidence="8 11" id="KW-0443">Lipid metabolism</keyword>
<evidence type="ECO:0000256" key="12">
    <source>
        <dbReference type="SAM" id="MobiDB-lite"/>
    </source>
</evidence>
<gene>
    <name evidence="15" type="ORF">BV510_05695</name>
    <name evidence="16" type="ORF">CRI78_10505</name>
</gene>
<accession>A0A1Q4HEQ3</accession>
<dbReference type="GO" id="GO:0001666">
    <property type="term" value="P:response to hypoxia"/>
    <property type="evidence" value="ECO:0007669"/>
    <property type="project" value="TreeGrafter"/>
</dbReference>
<dbReference type="GO" id="GO:0004144">
    <property type="term" value="F:diacylglycerol O-acyltransferase activity"/>
    <property type="evidence" value="ECO:0007669"/>
    <property type="project" value="UniProtKB-EC"/>
</dbReference>
<dbReference type="EC" id="2.3.1.20" evidence="4 11"/>
<evidence type="ECO:0000256" key="10">
    <source>
        <dbReference type="ARBA" id="ARBA00048109"/>
    </source>
</evidence>
<organism evidence="16 18">
    <name type="scientific">Mycolicibacterium diernhoferi</name>
    <dbReference type="NCBI Taxonomy" id="1801"/>
    <lineage>
        <taxon>Bacteria</taxon>
        <taxon>Bacillati</taxon>
        <taxon>Actinomycetota</taxon>
        <taxon>Actinomycetes</taxon>
        <taxon>Mycobacteriales</taxon>
        <taxon>Mycobacteriaceae</taxon>
        <taxon>Mycolicibacterium</taxon>
    </lineage>
</organism>
<evidence type="ECO:0000256" key="3">
    <source>
        <dbReference type="ARBA" id="ARBA00009587"/>
    </source>
</evidence>
<dbReference type="InterPro" id="IPR004255">
    <property type="entry name" value="O-acyltransferase_WSD1_N"/>
</dbReference>
<evidence type="ECO:0000256" key="11">
    <source>
        <dbReference type="RuleBase" id="RU361241"/>
    </source>
</evidence>
<evidence type="ECO:0000313" key="16">
    <source>
        <dbReference type="EMBL" id="PEG54609.1"/>
    </source>
</evidence>
<dbReference type="PANTHER" id="PTHR31650">
    <property type="entry name" value="O-ACYLTRANSFERASE (WSD1-LIKE) FAMILY PROTEIN"/>
    <property type="match status" value="1"/>
</dbReference>
<comment type="similarity">
    <text evidence="3 11">Belongs to the long-chain O-acyltransferase family.</text>
</comment>
<evidence type="ECO:0000259" key="13">
    <source>
        <dbReference type="Pfam" id="PF03007"/>
    </source>
</evidence>
<comment type="pathway">
    <text evidence="2">Lipid metabolism.</text>
</comment>
<keyword evidence="9 11" id="KW-0012">Acyltransferase</keyword>
<reference evidence="15 17" key="1">
    <citation type="submission" date="2016-09" db="EMBL/GenBank/DDBJ databases">
        <title>genome sequences of unsequenced Mycobacteria.</title>
        <authorList>
            <person name="Greninger A.L."/>
            <person name="Jerome K.R."/>
            <person name="Mcnair B."/>
            <person name="Wallis C."/>
            <person name="Fang F."/>
        </authorList>
    </citation>
    <scope>NUCLEOTIDE SEQUENCE [LARGE SCALE GENOMIC DNA]</scope>
    <source>
        <strain evidence="15 17">BM1</strain>
    </source>
</reference>
<comment type="caution">
    <text evidence="16">The sequence shown here is derived from an EMBL/GenBank/DDBJ whole genome shotgun (WGS) entry which is preliminary data.</text>
</comment>
<evidence type="ECO:0000256" key="5">
    <source>
        <dbReference type="ARBA" id="ARBA00022516"/>
    </source>
</evidence>
<comment type="pathway">
    <text evidence="1 11">Glycerolipid metabolism; triacylglycerol biosynthesis.</text>
</comment>
<dbReference type="EMBL" id="PDCR01000011">
    <property type="protein sequence ID" value="PEG54609.1"/>
    <property type="molecule type" value="Genomic_DNA"/>
</dbReference>
<evidence type="ECO:0000256" key="2">
    <source>
        <dbReference type="ARBA" id="ARBA00005189"/>
    </source>
</evidence>
<dbReference type="InterPro" id="IPR009721">
    <property type="entry name" value="O-acyltransferase_WSD1_C"/>
</dbReference>
<dbReference type="GO" id="GO:0051701">
    <property type="term" value="P:biological process involved in interaction with host"/>
    <property type="evidence" value="ECO:0007669"/>
    <property type="project" value="TreeGrafter"/>
</dbReference>
<dbReference type="GO" id="GO:0005886">
    <property type="term" value="C:plasma membrane"/>
    <property type="evidence" value="ECO:0007669"/>
    <property type="project" value="TreeGrafter"/>
</dbReference>
<evidence type="ECO:0000313" key="17">
    <source>
        <dbReference type="Proteomes" id="UP000191039"/>
    </source>
</evidence>
<dbReference type="GO" id="GO:0019432">
    <property type="term" value="P:triglyceride biosynthetic process"/>
    <property type="evidence" value="ECO:0007669"/>
    <property type="project" value="UniProtKB-UniPathway"/>
</dbReference>
<evidence type="ECO:0000256" key="4">
    <source>
        <dbReference type="ARBA" id="ARBA00013244"/>
    </source>
</evidence>
<dbReference type="RefSeq" id="WP_073856376.1">
    <property type="nucleotide sequence ID" value="NZ_BAAATC010000020.1"/>
</dbReference>
<reference evidence="16 18" key="2">
    <citation type="submission" date="2017-10" db="EMBL/GenBank/DDBJ databases">
        <title>The new phylogeny of genus Mycobacterium.</title>
        <authorList>
            <person name="Tortoli E."/>
            <person name="Trovato A."/>
            <person name="Cirillo D.M."/>
        </authorList>
    </citation>
    <scope>NUCLEOTIDE SEQUENCE [LARGE SCALE GENOMIC DNA]</scope>
    <source>
        <strain evidence="16 18">IP141170001</strain>
    </source>
</reference>
<keyword evidence="6 11" id="KW-0808">Transferase</keyword>
<dbReference type="Proteomes" id="UP000220340">
    <property type="component" value="Unassembled WGS sequence"/>
</dbReference>